<name>A0A1J4SAE1_9BACT</name>
<dbReference type="InterPro" id="IPR037175">
    <property type="entry name" value="KFase_sf"/>
</dbReference>
<dbReference type="Pfam" id="PF04199">
    <property type="entry name" value="Cyclase"/>
    <property type="match status" value="1"/>
</dbReference>
<evidence type="ECO:0000313" key="2">
    <source>
        <dbReference type="Proteomes" id="UP000182278"/>
    </source>
</evidence>
<sequence>MRIVEISGMIENDMWDYGEPFPPAKIEEIARVEKDGFSAHKFLLSTLSGTYLETGAHLFSGIRTVDELKPEELVREAVVIKTPKSGTETITVEDLERAGAKLKKWDTLLVYTGWYKMWNKKEFVEKSPYFTHEAMDWIIDKKIKFLGGDFPCFDNHLHPVEGKDLPLLKKFYKKSGRIILAPIINGDKIRKKRVKLFVFPLRIKGASAVPSRAIVIE</sequence>
<dbReference type="GO" id="GO:0004061">
    <property type="term" value="F:arylformamidase activity"/>
    <property type="evidence" value="ECO:0007669"/>
    <property type="project" value="InterPro"/>
</dbReference>
<dbReference type="InterPro" id="IPR007325">
    <property type="entry name" value="KFase/CYL"/>
</dbReference>
<evidence type="ECO:0008006" key="3">
    <source>
        <dbReference type="Google" id="ProtNLM"/>
    </source>
</evidence>
<reference evidence="1 2" key="1">
    <citation type="journal article" date="2016" name="Environ. Microbiol.">
        <title>Genomic resolution of a cold subsurface aquifer community provides metabolic insights for novel microbes adapted to high CO concentrations.</title>
        <authorList>
            <person name="Probst A.J."/>
            <person name="Castelle C.J."/>
            <person name="Singh A."/>
            <person name="Brown C.T."/>
            <person name="Anantharaman K."/>
            <person name="Sharon I."/>
            <person name="Hug L.A."/>
            <person name="Burstein D."/>
            <person name="Emerson J.B."/>
            <person name="Thomas B.C."/>
            <person name="Banfield J.F."/>
        </authorList>
    </citation>
    <scope>NUCLEOTIDE SEQUENCE [LARGE SCALE GENOMIC DNA]</scope>
    <source>
        <strain evidence="1">CG1_02_38_46</strain>
    </source>
</reference>
<dbReference type="STRING" id="1817893.AUJ66_06730"/>
<accession>A0A1J4SAE1</accession>
<protein>
    <recommendedName>
        <fullName evidence="3">Cyclase</fullName>
    </recommendedName>
</protein>
<gene>
    <name evidence="1" type="ORF">AUJ66_06730</name>
</gene>
<dbReference type="AlphaFoldDB" id="A0A1J4SAE1"/>
<comment type="caution">
    <text evidence="1">The sequence shown here is derived from an EMBL/GenBank/DDBJ whole genome shotgun (WGS) entry which is preliminary data.</text>
</comment>
<dbReference type="Proteomes" id="UP000182278">
    <property type="component" value="Unassembled WGS sequence"/>
</dbReference>
<dbReference type="SUPFAM" id="SSF102198">
    <property type="entry name" value="Putative cyclase"/>
    <property type="match status" value="1"/>
</dbReference>
<dbReference type="GO" id="GO:0019441">
    <property type="term" value="P:L-tryptophan catabolic process to kynurenine"/>
    <property type="evidence" value="ECO:0007669"/>
    <property type="project" value="InterPro"/>
</dbReference>
<dbReference type="Gene3D" id="3.50.30.50">
    <property type="entry name" value="Putative cyclase"/>
    <property type="match status" value="1"/>
</dbReference>
<dbReference type="PANTHER" id="PTHR31118:SF32">
    <property type="entry name" value="KYNURENINE FORMAMIDASE"/>
    <property type="match status" value="1"/>
</dbReference>
<proteinExistence type="predicted"/>
<dbReference type="PANTHER" id="PTHR31118">
    <property type="entry name" value="CYCLASE-LIKE PROTEIN 2"/>
    <property type="match status" value="1"/>
</dbReference>
<organism evidence="1 2">
    <name type="scientific">Candidatus Desantisbacteria bacterium CG1_02_38_46</name>
    <dbReference type="NCBI Taxonomy" id="1817893"/>
    <lineage>
        <taxon>Bacteria</taxon>
        <taxon>Candidatus Desantisiibacteriota</taxon>
    </lineage>
</organism>
<evidence type="ECO:0000313" key="1">
    <source>
        <dbReference type="EMBL" id="OIN96311.1"/>
    </source>
</evidence>
<dbReference type="EMBL" id="MNUO01000104">
    <property type="protein sequence ID" value="OIN96311.1"/>
    <property type="molecule type" value="Genomic_DNA"/>
</dbReference>